<evidence type="ECO:0000256" key="4">
    <source>
        <dbReference type="SAM" id="MobiDB-lite"/>
    </source>
</evidence>
<keyword evidence="7" id="KW-1185">Reference proteome</keyword>
<accession>A0ABS3SI57</accession>
<dbReference type="SUPFAM" id="SSF46785">
    <property type="entry name" value="Winged helix' DNA-binding domain"/>
    <property type="match status" value="1"/>
</dbReference>
<dbReference type="SMART" id="SM00866">
    <property type="entry name" value="UTRA"/>
    <property type="match status" value="1"/>
</dbReference>
<evidence type="ECO:0000259" key="5">
    <source>
        <dbReference type="PROSITE" id="PS50949"/>
    </source>
</evidence>
<organism evidence="6 7">
    <name type="scientific">Cellulomonas fengjieae</name>
    <dbReference type="NCBI Taxonomy" id="2819978"/>
    <lineage>
        <taxon>Bacteria</taxon>
        <taxon>Bacillati</taxon>
        <taxon>Actinomycetota</taxon>
        <taxon>Actinomycetes</taxon>
        <taxon>Micrococcales</taxon>
        <taxon>Cellulomonadaceae</taxon>
        <taxon>Cellulomonas</taxon>
    </lineage>
</organism>
<proteinExistence type="predicted"/>
<evidence type="ECO:0000313" key="7">
    <source>
        <dbReference type="Proteomes" id="UP000678317"/>
    </source>
</evidence>
<keyword evidence="2" id="KW-0238">DNA-binding</keyword>
<gene>
    <name evidence="6" type="ORF">J4035_11095</name>
</gene>
<dbReference type="SMART" id="SM00345">
    <property type="entry name" value="HTH_GNTR"/>
    <property type="match status" value="1"/>
</dbReference>
<dbReference type="InterPro" id="IPR050679">
    <property type="entry name" value="Bact_HTH_transcr_reg"/>
</dbReference>
<dbReference type="InterPro" id="IPR036388">
    <property type="entry name" value="WH-like_DNA-bd_sf"/>
</dbReference>
<evidence type="ECO:0000256" key="1">
    <source>
        <dbReference type="ARBA" id="ARBA00023015"/>
    </source>
</evidence>
<dbReference type="Pfam" id="PF07702">
    <property type="entry name" value="UTRA"/>
    <property type="match status" value="1"/>
</dbReference>
<dbReference type="PROSITE" id="PS50949">
    <property type="entry name" value="HTH_GNTR"/>
    <property type="match status" value="1"/>
</dbReference>
<reference evidence="6 7" key="1">
    <citation type="submission" date="2021-03" db="EMBL/GenBank/DDBJ databases">
        <title>novel species in genus Cellulomonas.</title>
        <authorList>
            <person name="Zhang G."/>
        </authorList>
    </citation>
    <scope>NUCLEOTIDE SEQUENCE [LARGE SCALE GENOMIC DNA]</scope>
    <source>
        <strain evidence="7">zg-ZUI188</strain>
    </source>
</reference>
<dbReference type="InterPro" id="IPR028978">
    <property type="entry name" value="Chorismate_lyase_/UTRA_dom_sf"/>
</dbReference>
<keyword evidence="3" id="KW-0804">Transcription</keyword>
<dbReference type="PANTHER" id="PTHR44846">
    <property type="entry name" value="MANNOSYL-D-GLYCERATE TRANSPORT/METABOLISM SYSTEM REPRESSOR MNGR-RELATED"/>
    <property type="match status" value="1"/>
</dbReference>
<evidence type="ECO:0000256" key="2">
    <source>
        <dbReference type="ARBA" id="ARBA00023125"/>
    </source>
</evidence>
<dbReference type="CDD" id="cd07377">
    <property type="entry name" value="WHTH_GntR"/>
    <property type="match status" value="1"/>
</dbReference>
<feature type="region of interest" description="Disordered" evidence="4">
    <location>
        <begin position="1"/>
        <end position="29"/>
    </location>
</feature>
<dbReference type="PRINTS" id="PR00035">
    <property type="entry name" value="HTHGNTR"/>
</dbReference>
<sequence length="294" mass="32060">MCQGSRRDDAGRRRRQESARVEQSEQGSAHKYLTVRDHLATLVAQDLKVGDAIPSERRLSQQFGLSRMTVRQAVDALVTEGVLVREQGRGTFVAPQRMDFEMRLTTFGEEMRRRGMEPAATVLAAQVVAATPDVATALELEPRAKVHFLYRVRSADGTPICIEQAWVPVALAPTLFDDGPPESVYAALRDRGLAPEWGEDTLSAGEATDTEASLLGLGDSRAVLRAERRTYSVDAATMFSRACYRADRYSVWVPLSAPRPTLVPRRRTTEPAVAGPDPSDADAPVSVGATGGPR</sequence>
<dbReference type="EMBL" id="JAGFBM010000005">
    <property type="protein sequence ID" value="MBO3085184.1"/>
    <property type="molecule type" value="Genomic_DNA"/>
</dbReference>
<protein>
    <submittedName>
        <fullName evidence="6">GntR family transcriptional regulator</fullName>
    </submittedName>
</protein>
<dbReference type="InterPro" id="IPR036390">
    <property type="entry name" value="WH_DNA-bd_sf"/>
</dbReference>
<dbReference type="PANTHER" id="PTHR44846:SF1">
    <property type="entry name" value="MANNOSYL-D-GLYCERATE TRANSPORT_METABOLISM SYSTEM REPRESSOR MNGR-RELATED"/>
    <property type="match status" value="1"/>
</dbReference>
<name>A0ABS3SI57_9CELL</name>
<dbReference type="InterPro" id="IPR000524">
    <property type="entry name" value="Tscrpt_reg_HTH_GntR"/>
</dbReference>
<dbReference type="Proteomes" id="UP000678317">
    <property type="component" value="Unassembled WGS sequence"/>
</dbReference>
<comment type="caution">
    <text evidence="6">The sequence shown here is derived from an EMBL/GenBank/DDBJ whole genome shotgun (WGS) entry which is preliminary data.</text>
</comment>
<dbReference type="InterPro" id="IPR011663">
    <property type="entry name" value="UTRA"/>
</dbReference>
<dbReference type="Gene3D" id="3.40.1410.10">
    <property type="entry name" value="Chorismate lyase-like"/>
    <property type="match status" value="1"/>
</dbReference>
<evidence type="ECO:0000313" key="6">
    <source>
        <dbReference type="EMBL" id="MBO3085184.1"/>
    </source>
</evidence>
<feature type="region of interest" description="Disordered" evidence="4">
    <location>
        <begin position="261"/>
        <end position="294"/>
    </location>
</feature>
<feature type="compositionally biased region" description="Basic and acidic residues" evidence="4">
    <location>
        <begin position="1"/>
        <end position="23"/>
    </location>
</feature>
<evidence type="ECO:0000256" key="3">
    <source>
        <dbReference type="ARBA" id="ARBA00023163"/>
    </source>
</evidence>
<dbReference type="SUPFAM" id="SSF64288">
    <property type="entry name" value="Chorismate lyase-like"/>
    <property type="match status" value="1"/>
</dbReference>
<feature type="domain" description="HTH gntR-type" evidence="5">
    <location>
        <begin position="29"/>
        <end position="96"/>
    </location>
</feature>
<dbReference type="Gene3D" id="1.10.10.10">
    <property type="entry name" value="Winged helix-like DNA-binding domain superfamily/Winged helix DNA-binding domain"/>
    <property type="match status" value="1"/>
</dbReference>
<dbReference type="Pfam" id="PF00392">
    <property type="entry name" value="GntR"/>
    <property type="match status" value="1"/>
</dbReference>
<keyword evidence="1" id="KW-0805">Transcription regulation</keyword>